<dbReference type="SMART" id="SM00347">
    <property type="entry name" value="HTH_MARR"/>
    <property type="match status" value="1"/>
</dbReference>
<proteinExistence type="predicted"/>
<evidence type="ECO:0000313" key="3">
    <source>
        <dbReference type="Proteomes" id="UP001156140"/>
    </source>
</evidence>
<dbReference type="Gene3D" id="1.10.10.10">
    <property type="entry name" value="Winged helix-like DNA-binding domain superfamily/Winged helix DNA-binding domain"/>
    <property type="match status" value="1"/>
</dbReference>
<gene>
    <name evidence="2" type="ORF">ML536_08075</name>
</gene>
<reference evidence="2" key="1">
    <citation type="submission" date="2022-03" db="EMBL/GenBank/DDBJ databases">
        <title>The complete genome sequence of a Methyloterrigena soli.</title>
        <authorList>
            <person name="Zi Z."/>
        </authorList>
    </citation>
    <scope>NUCLEOTIDE SEQUENCE</scope>
    <source>
        <strain evidence="2">M48</strain>
    </source>
</reference>
<evidence type="ECO:0000313" key="2">
    <source>
        <dbReference type="EMBL" id="MCI0126782.1"/>
    </source>
</evidence>
<dbReference type="AlphaFoldDB" id="A0AA41QMA0"/>
<dbReference type="PANTHER" id="PTHR33164">
    <property type="entry name" value="TRANSCRIPTIONAL REGULATOR, MARR FAMILY"/>
    <property type="match status" value="1"/>
</dbReference>
<dbReference type="Proteomes" id="UP001156140">
    <property type="component" value="Unassembled WGS sequence"/>
</dbReference>
<dbReference type="InterPro" id="IPR039422">
    <property type="entry name" value="MarR/SlyA-like"/>
</dbReference>
<dbReference type="GO" id="GO:0003700">
    <property type="term" value="F:DNA-binding transcription factor activity"/>
    <property type="evidence" value="ECO:0007669"/>
    <property type="project" value="InterPro"/>
</dbReference>
<dbReference type="GO" id="GO:0006950">
    <property type="term" value="P:response to stress"/>
    <property type="evidence" value="ECO:0007669"/>
    <property type="project" value="TreeGrafter"/>
</dbReference>
<dbReference type="SUPFAM" id="SSF46785">
    <property type="entry name" value="Winged helix' DNA-binding domain"/>
    <property type="match status" value="1"/>
</dbReference>
<dbReference type="RefSeq" id="WP_281735531.1">
    <property type="nucleotide sequence ID" value="NZ_JAKETQ010000001.1"/>
</dbReference>
<protein>
    <submittedName>
        <fullName evidence="2">MarR family winged helix-turn-helix transcriptional regulator</fullName>
    </submittedName>
</protein>
<dbReference type="PROSITE" id="PS50995">
    <property type="entry name" value="HTH_MARR_2"/>
    <property type="match status" value="1"/>
</dbReference>
<feature type="domain" description="HTH marR-type" evidence="1">
    <location>
        <begin position="37"/>
        <end position="179"/>
    </location>
</feature>
<organism evidence="2 3">
    <name type="scientific">Paradevosia shaoguanensis</name>
    <dbReference type="NCBI Taxonomy" id="1335043"/>
    <lineage>
        <taxon>Bacteria</taxon>
        <taxon>Pseudomonadati</taxon>
        <taxon>Pseudomonadota</taxon>
        <taxon>Alphaproteobacteria</taxon>
        <taxon>Hyphomicrobiales</taxon>
        <taxon>Devosiaceae</taxon>
        <taxon>Paradevosia</taxon>
    </lineage>
</organism>
<dbReference type="Pfam" id="PF12802">
    <property type="entry name" value="MarR_2"/>
    <property type="match status" value="1"/>
</dbReference>
<accession>A0AA41QMA0</accession>
<name>A0AA41QMA0_9HYPH</name>
<dbReference type="InterPro" id="IPR036390">
    <property type="entry name" value="WH_DNA-bd_sf"/>
</dbReference>
<evidence type="ECO:0000259" key="1">
    <source>
        <dbReference type="PROSITE" id="PS50995"/>
    </source>
</evidence>
<sequence>MNDPTKKPGSPCYFNDDDKRLEVFEREGIGRRSAEAIAEIDVTMQRIRRGISKREFAARLVATLGPDVDLQHLDTMGAIANWGHPSPESEVTVGLVAERLAIDPSRASRLVSEVVDKGYARRVASQADARRICLELTEAGHAFTEEFRILKWKMLARAMGKWSEDEIVTFARLLDRFSHWGRDGLAVLPKETEDAE</sequence>
<dbReference type="PANTHER" id="PTHR33164:SF57">
    <property type="entry name" value="MARR-FAMILY TRANSCRIPTIONAL REGULATOR"/>
    <property type="match status" value="1"/>
</dbReference>
<dbReference type="InterPro" id="IPR000835">
    <property type="entry name" value="HTH_MarR-typ"/>
</dbReference>
<dbReference type="EMBL" id="JALAZD010000001">
    <property type="protein sequence ID" value="MCI0126782.1"/>
    <property type="molecule type" value="Genomic_DNA"/>
</dbReference>
<comment type="caution">
    <text evidence="2">The sequence shown here is derived from an EMBL/GenBank/DDBJ whole genome shotgun (WGS) entry which is preliminary data.</text>
</comment>
<keyword evidence="3" id="KW-1185">Reference proteome</keyword>
<dbReference type="InterPro" id="IPR036388">
    <property type="entry name" value="WH-like_DNA-bd_sf"/>
</dbReference>